<sequence length="717" mass="82193">MKIKYIYFSLICMNGLVMQAQVDSLSQKIEETNLEELVITGQFEPQSIKKSANNVRVISKEDIQNLAANNLGDVLNQYLNITVTPNEQTGKSSVSLFGLDSQYFKVLIDNVPIVSDTGLGNNVDLTQINLNNVERIEIIEGAMGVTHGSNAVSGILNIITKKNSDYDWELSASVQEETVGKEFALFDKGRHIQNLKIAHNFLNNWYVSVGANRNDLKGFFDDKQGKDYYENNGKRGFKWLPKEQLTTNATIAYQKEETRIFYKFDYFNETVMYYNPVVVPVNNYPFPETYYSNDKRSPTTRLSHHLNYYGKLFNDLVFNISASYQKQQREEERFNYYILDKEERNNESEVYQSNEIIYSTGTITNFTKNEKFDFQLGYELVNENGFANATSGMFRDDEQKGSNINKRIENYDVFALAEINLSEKLLLKPGFRYSFQSKFENQQSYSLSARYLFNKGIEARLSSGFSYRTPNFTELYTYMVDSNHDIRGNENLITEKSNYTEANIKKYTSFKSGISLQNSISSGFMLVKDKISMVLLSVDPISQYQYINVDDYKMWNISSDNRIGYGNWNFAAGFSLIGVSQKINTGTLGTSSDDKFLYTFNLNTSLSYNIPEYKTQFTAYFKHNGKVQQFESDANDSSKFVLAETASYNWLDFSARKLFFDEKFEVMIGARNLLNIIDIRSNTGSGIGGSAHATSSNNMMLGYGRSYFLKLTYNLNF</sequence>
<keyword evidence="9 10" id="KW-0998">Cell outer membrane</keyword>
<feature type="signal peptide" evidence="12">
    <location>
        <begin position="1"/>
        <end position="20"/>
    </location>
</feature>
<dbReference type="SUPFAM" id="SSF56935">
    <property type="entry name" value="Porins"/>
    <property type="match status" value="1"/>
</dbReference>
<evidence type="ECO:0000259" key="13">
    <source>
        <dbReference type="Pfam" id="PF00593"/>
    </source>
</evidence>
<keyword evidence="16" id="KW-1185">Reference proteome</keyword>
<name>A0A1H6KVS6_9FLAO</name>
<dbReference type="STRING" id="1159016.SAMN02927937_01508"/>
<keyword evidence="8 15" id="KW-0675">Receptor</keyword>
<keyword evidence="2 10" id="KW-0813">Transport</keyword>
<dbReference type="GO" id="GO:0015344">
    <property type="term" value="F:siderophore uptake transmembrane transporter activity"/>
    <property type="evidence" value="ECO:0007669"/>
    <property type="project" value="TreeGrafter"/>
</dbReference>
<reference evidence="15 16" key="1">
    <citation type="submission" date="2016-10" db="EMBL/GenBank/DDBJ databases">
        <authorList>
            <person name="de Groot N.N."/>
        </authorList>
    </citation>
    <scope>NUCLEOTIDE SEQUENCE [LARGE SCALE GENOMIC DNA]</scope>
    <source>
        <strain evidence="15 16">CGMCC 1.10825</strain>
    </source>
</reference>
<dbReference type="Proteomes" id="UP000199634">
    <property type="component" value="Unassembled WGS sequence"/>
</dbReference>
<dbReference type="InterPro" id="IPR037066">
    <property type="entry name" value="Plug_dom_sf"/>
</dbReference>
<evidence type="ECO:0000256" key="9">
    <source>
        <dbReference type="ARBA" id="ARBA00023237"/>
    </source>
</evidence>
<keyword evidence="4 10" id="KW-0812">Transmembrane</keyword>
<evidence type="ECO:0000256" key="10">
    <source>
        <dbReference type="PROSITE-ProRule" id="PRU01360"/>
    </source>
</evidence>
<evidence type="ECO:0000259" key="14">
    <source>
        <dbReference type="Pfam" id="PF07715"/>
    </source>
</evidence>
<protein>
    <submittedName>
        <fullName evidence="15">Outer membrane receptor for ferrienterochelin and colicins</fullName>
    </submittedName>
</protein>
<dbReference type="RefSeq" id="WP_091098394.1">
    <property type="nucleotide sequence ID" value="NZ_FNXE01000018.1"/>
</dbReference>
<comment type="subcellular location">
    <subcellularLocation>
        <location evidence="1 10">Cell outer membrane</location>
        <topology evidence="1 10">Multi-pass membrane protein</topology>
    </subcellularLocation>
</comment>
<evidence type="ECO:0000256" key="4">
    <source>
        <dbReference type="ARBA" id="ARBA00022692"/>
    </source>
</evidence>
<dbReference type="InterPro" id="IPR039426">
    <property type="entry name" value="TonB-dep_rcpt-like"/>
</dbReference>
<dbReference type="OrthoDB" id="9764669at2"/>
<evidence type="ECO:0000256" key="2">
    <source>
        <dbReference type="ARBA" id="ARBA00022448"/>
    </source>
</evidence>
<dbReference type="GO" id="GO:0009279">
    <property type="term" value="C:cell outer membrane"/>
    <property type="evidence" value="ECO:0007669"/>
    <property type="project" value="UniProtKB-SubCell"/>
</dbReference>
<evidence type="ECO:0000256" key="3">
    <source>
        <dbReference type="ARBA" id="ARBA00022452"/>
    </source>
</evidence>
<dbReference type="Pfam" id="PF00593">
    <property type="entry name" value="TonB_dep_Rec_b-barrel"/>
    <property type="match status" value="1"/>
</dbReference>
<dbReference type="InterPro" id="IPR036942">
    <property type="entry name" value="Beta-barrel_TonB_sf"/>
</dbReference>
<evidence type="ECO:0000313" key="15">
    <source>
        <dbReference type="EMBL" id="SEH80021.1"/>
    </source>
</evidence>
<evidence type="ECO:0000256" key="12">
    <source>
        <dbReference type="SAM" id="SignalP"/>
    </source>
</evidence>
<dbReference type="PANTHER" id="PTHR30069">
    <property type="entry name" value="TONB-DEPENDENT OUTER MEMBRANE RECEPTOR"/>
    <property type="match status" value="1"/>
</dbReference>
<dbReference type="Gene3D" id="2.170.130.10">
    <property type="entry name" value="TonB-dependent receptor, plug domain"/>
    <property type="match status" value="1"/>
</dbReference>
<evidence type="ECO:0000313" key="16">
    <source>
        <dbReference type="Proteomes" id="UP000199634"/>
    </source>
</evidence>
<keyword evidence="7 10" id="KW-0472">Membrane</keyword>
<dbReference type="GO" id="GO:0044718">
    <property type="term" value="P:siderophore transmembrane transport"/>
    <property type="evidence" value="ECO:0007669"/>
    <property type="project" value="TreeGrafter"/>
</dbReference>
<dbReference type="InterPro" id="IPR000531">
    <property type="entry name" value="Beta-barrel_TonB"/>
</dbReference>
<evidence type="ECO:0000256" key="8">
    <source>
        <dbReference type="ARBA" id="ARBA00023170"/>
    </source>
</evidence>
<feature type="chain" id="PRO_5011782987" evidence="12">
    <location>
        <begin position="21"/>
        <end position="717"/>
    </location>
</feature>
<evidence type="ECO:0000256" key="7">
    <source>
        <dbReference type="ARBA" id="ARBA00023136"/>
    </source>
</evidence>
<comment type="similarity">
    <text evidence="10 11">Belongs to the TonB-dependent receptor family.</text>
</comment>
<feature type="domain" description="TonB-dependent receptor-like beta-barrel" evidence="13">
    <location>
        <begin position="256"/>
        <end position="673"/>
    </location>
</feature>
<evidence type="ECO:0000256" key="11">
    <source>
        <dbReference type="RuleBase" id="RU003357"/>
    </source>
</evidence>
<evidence type="ECO:0000256" key="1">
    <source>
        <dbReference type="ARBA" id="ARBA00004571"/>
    </source>
</evidence>
<evidence type="ECO:0000256" key="5">
    <source>
        <dbReference type="ARBA" id="ARBA00022729"/>
    </source>
</evidence>
<dbReference type="PANTHER" id="PTHR30069:SF29">
    <property type="entry name" value="HEMOGLOBIN AND HEMOGLOBIN-HAPTOGLOBIN-BINDING PROTEIN 1-RELATED"/>
    <property type="match status" value="1"/>
</dbReference>
<gene>
    <name evidence="15" type="ORF">SAMN02927937_01508</name>
</gene>
<proteinExistence type="inferred from homology"/>
<dbReference type="Pfam" id="PF07715">
    <property type="entry name" value="Plug"/>
    <property type="match status" value="1"/>
</dbReference>
<dbReference type="AlphaFoldDB" id="A0A1H6KVS6"/>
<keyword evidence="3 10" id="KW-1134">Transmembrane beta strand</keyword>
<keyword evidence="5 12" id="KW-0732">Signal</keyword>
<accession>A0A1H6KVS6</accession>
<organism evidence="15 16">
    <name type="scientific">Paenimyroides marinum</name>
    <dbReference type="NCBI Taxonomy" id="1159016"/>
    <lineage>
        <taxon>Bacteria</taxon>
        <taxon>Pseudomonadati</taxon>
        <taxon>Bacteroidota</taxon>
        <taxon>Flavobacteriia</taxon>
        <taxon>Flavobacteriales</taxon>
        <taxon>Flavobacteriaceae</taxon>
        <taxon>Paenimyroides</taxon>
    </lineage>
</organism>
<dbReference type="Gene3D" id="2.40.170.20">
    <property type="entry name" value="TonB-dependent receptor, beta-barrel domain"/>
    <property type="match status" value="1"/>
</dbReference>
<keyword evidence="6 11" id="KW-0798">TonB box</keyword>
<dbReference type="InterPro" id="IPR012910">
    <property type="entry name" value="Plug_dom"/>
</dbReference>
<feature type="domain" description="TonB-dependent receptor plug" evidence="14">
    <location>
        <begin position="49"/>
        <end position="155"/>
    </location>
</feature>
<dbReference type="PROSITE" id="PS52016">
    <property type="entry name" value="TONB_DEPENDENT_REC_3"/>
    <property type="match status" value="1"/>
</dbReference>
<dbReference type="EMBL" id="FNXE01000018">
    <property type="protein sequence ID" value="SEH80021.1"/>
    <property type="molecule type" value="Genomic_DNA"/>
</dbReference>
<evidence type="ECO:0000256" key="6">
    <source>
        <dbReference type="ARBA" id="ARBA00023077"/>
    </source>
</evidence>